<proteinExistence type="predicted"/>
<organism evidence="1 2">
    <name type="scientific">Portunus trituberculatus</name>
    <name type="common">Swimming crab</name>
    <name type="synonym">Neptunus trituberculatus</name>
    <dbReference type="NCBI Taxonomy" id="210409"/>
    <lineage>
        <taxon>Eukaryota</taxon>
        <taxon>Metazoa</taxon>
        <taxon>Ecdysozoa</taxon>
        <taxon>Arthropoda</taxon>
        <taxon>Crustacea</taxon>
        <taxon>Multicrustacea</taxon>
        <taxon>Malacostraca</taxon>
        <taxon>Eumalacostraca</taxon>
        <taxon>Eucarida</taxon>
        <taxon>Decapoda</taxon>
        <taxon>Pleocyemata</taxon>
        <taxon>Brachyura</taxon>
        <taxon>Eubrachyura</taxon>
        <taxon>Portunoidea</taxon>
        <taxon>Portunidae</taxon>
        <taxon>Portuninae</taxon>
        <taxon>Portunus</taxon>
    </lineage>
</organism>
<evidence type="ECO:0000313" key="1">
    <source>
        <dbReference type="EMBL" id="MPC81430.1"/>
    </source>
</evidence>
<reference evidence="1 2" key="1">
    <citation type="submission" date="2019-05" db="EMBL/GenBank/DDBJ databases">
        <title>Another draft genome of Portunus trituberculatus and its Hox gene families provides insights of decapod evolution.</title>
        <authorList>
            <person name="Jeong J.-H."/>
            <person name="Song I."/>
            <person name="Kim S."/>
            <person name="Choi T."/>
            <person name="Kim D."/>
            <person name="Ryu S."/>
            <person name="Kim W."/>
        </authorList>
    </citation>
    <scope>NUCLEOTIDE SEQUENCE [LARGE SCALE GENOMIC DNA]</scope>
    <source>
        <tissue evidence="1">Muscle</tissue>
    </source>
</reference>
<dbReference type="AlphaFoldDB" id="A0A5B7IAD4"/>
<name>A0A5B7IAD4_PORTR</name>
<sequence length="79" mass="9184">MKQCPETHEEVPCNAKNLTHSTLLLSRLRCSMRRVVLPCDSQEDTRWVTRLTCRPAGSIWPRPNEVKERRLCSLMHHGS</sequence>
<dbReference type="EMBL" id="VSRR010056926">
    <property type="protein sequence ID" value="MPC81430.1"/>
    <property type="molecule type" value="Genomic_DNA"/>
</dbReference>
<comment type="caution">
    <text evidence="1">The sequence shown here is derived from an EMBL/GenBank/DDBJ whole genome shotgun (WGS) entry which is preliminary data.</text>
</comment>
<gene>
    <name evidence="1" type="ORF">E2C01_076046</name>
</gene>
<accession>A0A5B7IAD4</accession>
<keyword evidence="2" id="KW-1185">Reference proteome</keyword>
<dbReference type="Proteomes" id="UP000324222">
    <property type="component" value="Unassembled WGS sequence"/>
</dbReference>
<evidence type="ECO:0000313" key="2">
    <source>
        <dbReference type="Proteomes" id="UP000324222"/>
    </source>
</evidence>
<protein>
    <submittedName>
        <fullName evidence="1">Uncharacterized protein</fullName>
    </submittedName>
</protein>